<comment type="caution">
    <text evidence="1">The sequence shown here is derived from an EMBL/GenBank/DDBJ whole genome shotgun (WGS) entry which is preliminary data.</text>
</comment>
<proteinExistence type="predicted"/>
<organism evidence="1 2">
    <name type="scientific">Kingdonia uniflora</name>
    <dbReference type="NCBI Taxonomy" id="39325"/>
    <lineage>
        <taxon>Eukaryota</taxon>
        <taxon>Viridiplantae</taxon>
        <taxon>Streptophyta</taxon>
        <taxon>Embryophyta</taxon>
        <taxon>Tracheophyta</taxon>
        <taxon>Spermatophyta</taxon>
        <taxon>Magnoliopsida</taxon>
        <taxon>Ranunculales</taxon>
        <taxon>Circaeasteraceae</taxon>
        <taxon>Kingdonia</taxon>
    </lineage>
</organism>
<dbReference type="InterPro" id="IPR016161">
    <property type="entry name" value="Ald_DH/histidinol_DH"/>
</dbReference>
<dbReference type="GO" id="GO:0016491">
    <property type="term" value="F:oxidoreductase activity"/>
    <property type="evidence" value="ECO:0007669"/>
    <property type="project" value="InterPro"/>
</dbReference>
<dbReference type="EMBL" id="JACGCM010000140">
    <property type="protein sequence ID" value="KAF6175969.1"/>
    <property type="molecule type" value="Genomic_DNA"/>
</dbReference>
<protein>
    <recommendedName>
        <fullName evidence="3">Aldehyde dehydrogenase domain-containing protein</fullName>
    </recommendedName>
</protein>
<evidence type="ECO:0000313" key="2">
    <source>
        <dbReference type="Proteomes" id="UP000541444"/>
    </source>
</evidence>
<dbReference type="Proteomes" id="UP000541444">
    <property type="component" value="Unassembled WGS sequence"/>
</dbReference>
<accession>A0A7J7P987</accession>
<dbReference type="OrthoDB" id="1988776at2759"/>
<evidence type="ECO:0000313" key="1">
    <source>
        <dbReference type="EMBL" id="KAF6175969.1"/>
    </source>
</evidence>
<name>A0A7J7P987_9MAGN</name>
<evidence type="ECO:0008006" key="3">
    <source>
        <dbReference type="Google" id="ProtNLM"/>
    </source>
</evidence>
<gene>
    <name evidence="1" type="ORF">GIB67_003457</name>
</gene>
<reference evidence="1 2" key="1">
    <citation type="journal article" date="2020" name="IScience">
        <title>Genome Sequencing of the Endangered Kingdonia uniflora (Circaeasteraceae, Ranunculales) Reveals Potential Mechanisms of Evolutionary Specialization.</title>
        <authorList>
            <person name="Sun Y."/>
            <person name="Deng T."/>
            <person name="Zhang A."/>
            <person name="Moore M.J."/>
            <person name="Landis J.B."/>
            <person name="Lin N."/>
            <person name="Zhang H."/>
            <person name="Zhang X."/>
            <person name="Huang J."/>
            <person name="Zhang X."/>
            <person name="Sun H."/>
            <person name="Wang H."/>
        </authorList>
    </citation>
    <scope>NUCLEOTIDE SEQUENCE [LARGE SCALE GENOMIC DNA]</scope>
    <source>
        <strain evidence="1">TB1705</strain>
        <tissue evidence="1">Leaf</tissue>
    </source>
</reference>
<keyword evidence="2" id="KW-1185">Reference proteome</keyword>
<dbReference type="SUPFAM" id="SSF53720">
    <property type="entry name" value="ALDH-like"/>
    <property type="match status" value="1"/>
</dbReference>
<feature type="non-terminal residue" evidence="1">
    <location>
        <position position="1"/>
    </location>
</feature>
<dbReference type="AlphaFoldDB" id="A0A7J7P987"/>
<sequence length="79" mass="8999">PDHMMFEMWNPHGIVGVITAFNFPYAVLGESLYSHLVGIYLMECTYYISLRQLCCLVSLSNVELLINFSNTSSFSHFVS</sequence>